<accession>A0A702VLF8</accession>
<organism evidence="1">
    <name type="scientific">Salmonella enterica subsp. enterica serovar Napoli</name>
    <dbReference type="NCBI Taxonomy" id="1151001"/>
    <lineage>
        <taxon>Bacteria</taxon>
        <taxon>Pseudomonadati</taxon>
        <taxon>Pseudomonadota</taxon>
        <taxon>Gammaproteobacteria</taxon>
        <taxon>Enterobacterales</taxon>
        <taxon>Enterobacteriaceae</taxon>
        <taxon>Salmonella</taxon>
    </lineage>
</organism>
<dbReference type="AlphaFoldDB" id="A0A702VLF8"/>
<name>A0A702VLF8_SALET</name>
<comment type="caution">
    <text evidence="1">The sequence shown here is derived from an EMBL/GenBank/DDBJ whole genome shotgun (WGS) entry which is preliminary data.</text>
</comment>
<reference evidence="1" key="1">
    <citation type="journal article" date="2018" name="Genome Biol.">
        <title>SKESA: strategic k-mer extension for scrupulous assemblies.</title>
        <authorList>
            <person name="Souvorov A."/>
            <person name="Agarwala R."/>
            <person name="Lipman D.J."/>
        </authorList>
    </citation>
    <scope>NUCLEOTIDE SEQUENCE</scope>
    <source>
        <strain evidence="1">Salmonella enterica</strain>
    </source>
</reference>
<dbReference type="EMBL" id="DAAMJZ010000053">
    <property type="protein sequence ID" value="HAC7018296.1"/>
    <property type="molecule type" value="Genomic_DNA"/>
</dbReference>
<gene>
    <name evidence="1" type="ORF">G0E07_19365</name>
</gene>
<reference evidence="1" key="2">
    <citation type="submission" date="2018-07" db="EMBL/GenBank/DDBJ databases">
        <authorList>
            <consortium name="NCBI Pathogen Detection Project"/>
        </authorList>
    </citation>
    <scope>NUCLEOTIDE SEQUENCE</scope>
    <source>
        <strain evidence="1">Salmonella enterica</strain>
    </source>
</reference>
<evidence type="ECO:0000313" key="1">
    <source>
        <dbReference type="EMBL" id="HAC7018296.1"/>
    </source>
</evidence>
<protein>
    <submittedName>
        <fullName evidence="1">Uncharacterized protein</fullName>
    </submittedName>
</protein>
<proteinExistence type="predicted"/>
<sequence length="198" mass="22831">MKLIDILVRDLHKFGGWPNGAVECHRFVDEANIDFYDADGEWQEDCFIRYGNFAQEAVRKSITACESESVTKEQYDEAIAATKRGWDGVGFPPEGCECEFFDCEKWLKVTMLYGGSQLVVLFDHDNQIERSFSTSRIDGKFRPIRSEAERKRDEAVKEFVRQLIECVDLHAMDERQEAIVREKLYSMLPTLPGVTVND</sequence>